<dbReference type="PANTHER" id="PTHR37943">
    <property type="entry name" value="PROTEIN VES"/>
    <property type="match status" value="1"/>
</dbReference>
<evidence type="ECO:0000313" key="2">
    <source>
        <dbReference type="Proteomes" id="UP001223390"/>
    </source>
</evidence>
<comment type="caution">
    <text evidence="1">The sequence shown here is derived from an EMBL/GenBank/DDBJ whole genome shotgun (WGS) entry which is preliminary data.</text>
</comment>
<dbReference type="PANTHER" id="PTHR37943:SF1">
    <property type="entry name" value="PROTEIN VES"/>
    <property type="match status" value="1"/>
</dbReference>
<dbReference type="Gene3D" id="2.60.120.10">
    <property type="entry name" value="Jelly Rolls"/>
    <property type="match status" value="1"/>
</dbReference>
<sequence>MPGPAEIRILRAADRTAAPWKNGGGVTREIAARPEGAGTADFAWRVSLAEVEADGPFSSFPGVDRILTLAEGAGMDLTVGGARRLVDERYAPQHFPGDRPTDCRLLGGPVVNFNVMYHRDRVRARTAVVRGELALTALPDETLVVVALEGPAALHRPGFPDARTELGPYDAVLLREFPACVIRTEGRVAVVGMHATARVD</sequence>
<name>A0ABT7H368_9ACTN</name>
<dbReference type="InterPro" id="IPR010282">
    <property type="entry name" value="Uncharacterised_HutD/Ves"/>
</dbReference>
<dbReference type="InterPro" id="IPR011051">
    <property type="entry name" value="RmlC_Cupin_sf"/>
</dbReference>
<accession>A0ABT7H368</accession>
<protein>
    <submittedName>
        <fullName evidence="1">HutD family protein</fullName>
    </submittedName>
</protein>
<dbReference type="CDD" id="cd20293">
    <property type="entry name" value="cupin_HutD_N"/>
    <property type="match status" value="1"/>
</dbReference>
<proteinExistence type="predicted"/>
<reference evidence="1 2" key="1">
    <citation type="submission" date="2023-05" db="EMBL/GenBank/DDBJ databases">
        <title>Sequencing and Assembly of Streptomyces sp. NP73.</title>
        <authorList>
            <person name="Konwar A.N."/>
            <person name="Saikia K."/>
            <person name="Thakur D."/>
        </authorList>
    </citation>
    <scope>NUCLEOTIDE SEQUENCE [LARGE SCALE GENOMIC DNA]</scope>
    <source>
        <strain evidence="1 2">NP73</strain>
    </source>
</reference>
<dbReference type="RefSeq" id="WP_285345958.1">
    <property type="nucleotide sequence ID" value="NZ_JASITI010000059.1"/>
</dbReference>
<evidence type="ECO:0000313" key="1">
    <source>
        <dbReference type="EMBL" id="MDK9500298.1"/>
    </source>
</evidence>
<dbReference type="EMBL" id="JASITI010000059">
    <property type="protein sequence ID" value="MDK9500298.1"/>
    <property type="molecule type" value="Genomic_DNA"/>
</dbReference>
<keyword evidence="2" id="KW-1185">Reference proteome</keyword>
<dbReference type="SUPFAM" id="SSF51182">
    <property type="entry name" value="RmlC-like cupins"/>
    <property type="match status" value="1"/>
</dbReference>
<gene>
    <name evidence="1" type="ORF">QEZ40_005929</name>
</gene>
<dbReference type="Proteomes" id="UP001223390">
    <property type="component" value="Unassembled WGS sequence"/>
</dbReference>
<dbReference type="InterPro" id="IPR014710">
    <property type="entry name" value="RmlC-like_jellyroll"/>
</dbReference>
<dbReference type="Pfam" id="PF05962">
    <property type="entry name" value="HutD"/>
    <property type="match status" value="1"/>
</dbReference>
<organism evidence="1 2">
    <name type="scientific">Streptomyces katrae</name>
    <dbReference type="NCBI Taxonomy" id="68223"/>
    <lineage>
        <taxon>Bacteria</taxon>
        <taxon>Bacillati</taxon>
        <taxon>Actinomycetota</taxon>
        <taxon>Actinomycetes</taxon>
        <taxon>Kitasatosporales</taxon>
        <taxon>Streptomycetaceae</taxon>
        <taxon>Streptomyces</taxon>
    </lineage>
</organism>